<gene>
    <name evidence="3" type="ORF">LSH36_472g01064</name>
</gene>
<dbReference type="InterPro" id="IPR003859">
    <property type="entry name" value="Galactosyl_T"/>
</dbReference>
<evidence type="ECO:0000256" key="1">
    <source>
        <dbReference type="ARBA" id="ARBA00022679"/>
    </source>
</evidence>
<evidence type="ECO:0000259" key="2">
    <source>
        <dbReference type="Pfam" id="PF02709"/>
    </source>
</evidence>
<dbReference type="Pfam" id="PF02709">
    <property type="entry name" value="Glyco_transf_7C"/>
    <property type="match status" value="1"/>
</dbReference>
<proteinExistence type="predicted"/>
<name>A0AAD9J9A0_9ANNE</name>
<dbReference type="InterPro" id="IPR027791">
    <property type="entry name" value="Galactosyl_T_C"/>
</dbReference>
<dbReference type="PRINTS" id="PR02050">
    <property type="entry name" value="B14GALTRFASE"/>
</dbReference>
<dbReference type="EMBL" id="JAODUP010000472">
    <property type="protein sequence ID" value="KAK2148992.1"/>
    <property type="molecule type" value="Genomic_DNA"/>
</dbReference>
<dbReference type="Proteomes" id="UP001208570">
    <property type="component" value="Unassembled WGS sequence"/>
</dbReference>
<feature type="domain" description="Galactosyltransferase C-terminal" evidence="2">
    <location>
        <begin position="10"/>
        <end position="78"/>
    </location>
</feature>
<keyword evidence="1" id="KW-0808">Transferase</keyword>
<evidence type="ECO:0000313" key="4">
    <source>
        <dbReference type="Proteomes" id="UP001208570"/>
    </source>
</evidence>
<dbReference type="GO" id="GO:0008378">
    <property type="term" value="F:galactosyltransferase activity"/>
    <property type="evidence" value="ECO:0007669"/>
    <property type="project" value="TreeGrafter"/>
</dbReference>
<keyword evidence="4" id="KW-1185">Reference proteome</keyword>
<dbReference type="InterPro" id="IPR029044">
    <property type="entry name" value="Nucleotide-diphossugar_trans"/>
</dbReference>
<protein>
    <recommendedName>
        <fullName evidence="2">Galactosyltransferase C-terminal domain-containing protein</fullName>
    </recommendedName>
</protein>
<dbReference type="PANTHER" id="PTHR19300:SF61">
    <property type="entry name" value="BETA-1,4-N-ACETYLGALACTOSAMINYLTRANSFERASE"/>
    <property type="match status" value="1"/>
</dbReference>
<sequence>MNYNAIVVVEWLAKLRFDFYFGGAISLKPEHIEKINGFPNRVFGWGGEDDEIFARVNYTKLNVLRYPLEIGRYVSLPHGEDKGNPHVPRVANQILSNVSDVIYKDGLNSMNYTVIGMERRKLFTQVLVRIPGPTRMEDLPDYIAWVNEQEDIAAAQEAKKLAQGIVDNSPGKDKAKRPK</sequence>
<dbReference type="GO" id="GO:0005975">
    <property type="term" value="P:carbohydrate metabolic process"/>
    <property type="evidence" value="ECO:0007669"/>
    <property type="project" value="InterPro"/>
</dbReference>
<dbReference type="PANTHER" id="PTHR19300">
    <property type="entry name" value="BETA-1,4-GALACTOSYLTRANSFERASE"/>
    <property type="match status" value="1"/>
</dbReference>
<dbReference type="AlphaFoldDB" id="A0AAD9J9A0"/>
<dbReference type="Gene3D" id="3.90.550.10">
    <property type="entry name" value="Spore Coat Polysaccharide Biosynthesis Protein SpsA, Chain A"/>
    <property type="match status" value="1"/>
</dbReference>
<dbReference type="SUPFAM" id="SSF53448">
    <property type="entry name" value="Nucleotide-diphospho-sugar transferases"/>
    <property type="match status" value="1"/>
</dbReference>
<evidence type="ECO:0000313" key="3">
    <source>
        <dbReference type="EMBL" id="KAK2148992.1"/>
    </source>
</evidence>
<reference evidence="3" key="1">
    <citation type="journal article" date="2023" name="Mol. Biol. Evol.">
        <title>Third-Generation Sequencing Reveals the Adaptive Role of the Epigenome in Three Deep-Sea Polychaetes.</title>
        <authorList>
            <person name="Perez M."/>
            <person name="Aroh O."/>
            <person name="Sun Y."/>
            <person name="Lan Y."/>
            <person name="Juniper S.K."/>
            <person name="Young C.R."/>
            <person name="Angers B."/>
            <person name="Qian P.Y."/>
        </authorList>
    </citation>
    <scope>NUCLEOTIDE SEQUENCE</scope>
    <source>
        <strain evidence="3">P08H-3</strain>
    </source>
</reference>
<organism evidence="3 4">
    <name type="scientific">Paralvinella palmiformis</name>
    <dbReference type="NCBI Taxonomy" id="53620"/>
    <lineage>
        <taxon>Eukaryota</taxon>
        <taxon>Metazoa</taxon>
        <taxon>Spiralia</taxon>
        <taxon>Lophotrochozoa</taxon>
        <taxon>Annelida</taxon>
        <taxon>Polychaeta</taxon>
        <taxon>Sedentaria</taxon>
        <taxon>Canalipalpata</taxon>
        <taxon>Terebellida</taxon>
        <taxon>Terebelliformia</taxon>
        <taxon>Alvinellidae</taxon>
        <taxon>Paralvinella</taxon>
    </lineage>
</organism>
<dbReference type="GO" id="GO:0005794">
    <property type="term" value="C:Golgi apparatus"/>
    <property type="evidence" value="ECO:0007669"/>
    <property type="project" value="TreeGrafter"/>
</dbReference>
<accession>A0AAD9J9A0</accession>
<comment type="caution">
    <text evidence="3">The sequence shown here is derived from an EMBL/GenBank/DDBJ whole genome shotgun (WGS) entry which is preliminary data.</text>
</comment>